<dbReference type="SUPFAM" id="SSF52025">
    <property type="entry name" value="PA domain"/>
    <property type="match status" value="1"/>
</dbReference>
<evidence type="ECO:0000256" key="4">
    <source>
        <dbReference type="ARBA" id="ARBA00022771"/>
    </source>
</evidence>
<keyword evidence="3" id="KW-0479">Metal-binding</keyword>
<keyword evidence="5" id="KW-0862">Zinc</keyword>
<dbReference type="GO" id="GO:0008270">
    <property type="term" value="F:zinc ion binding"/>
    <property type="evidence" value="ECO:0007669"/>
    <property type="project" value="UniProtKB-KW"/>
</dbReference>
<dbReference type="GO" id="GO:0031647">
    <property type="term" value="P:regulation of protein stability"/>
    <property type="evidence" value="ECO:0007669"/>
    <property type="project" value="Ensembl"/>
</dbReference>
<proteinExistence type="predicted"/>
<feature type="signal peptide" evidence="11">
    <location>
        <begin position="1"/>
        <end position="26"/>
    </location>
</feature>
<dbReference type="GO" id="GO:0061630">
    <property type="term" value="F:ubiquitin protein ligase activity"/>
    <property type="evidence" value="ECO:0007669"/>
    <property type="project" value="Ensembl"/>
</dbReference>
<dbReference type="Pfam" id="PF13639">
    <property type="entry name" value="zf-RING_2"/>
    <property type="match status" value="1"/>
</dbReference>
<accession>A0A7M4F1A0</accession>
<dbReference type="InterPro" id="IPR046450">
    <property type="entry name" value="PA_dom_sf"/>
</dbReference>
<feature type="transmembrane region" description="Helical" evidence="10">
    <location>
        <begin position="201"/>
        <end position="224"/>
    </location>
</feature>
<dbReference type="PANTHER" id="PTHR46539:SF26">
    <property type="entry name" value="E3 UBIQUITIN-PROTEIN LIGASE RNF149"/>
    <property type="match status" value="1"/>
</dbReference>
<sequence length="404" mass="43730">MLRRARLTLVAAALLALGGGPGAGRARALEWYTAWVSTAYTEPRSNRTVRGSGESGRYGDSSPKAGAQGLVGIPRGAAASARRLEGCAAGTDYDVPQPPRPAAALEPPWIALVARGGCTFKDKVTNAARRRAAAVVIYNEPRFGNATVSMSHLGTGNTVVIMVGYPKGIEILEPVRRGIPVKMTIGVGTRHVQEFISGQSVVFVAIAFITMMIISLAWLIFYYIQRFLYTGSQFGNQGYRKETKKVISQLQLHTVKRGDKGLDVDAENCAVCIENYKPKDTVRILPCKHIFHRICIDPWLVDHRTCPMCKLDVIKALGYWGDPEDAFEVPIPESISGSVSLGSLSIALQEDDRNEVSDLSASSTNESVLQCNSLKEDAGETTALLDMDGSNSRHGEHLSNGNSH</sequence>
<evidence type="ECO:0000256" key="7">
    <source>
        <dbReference type="ARBA" id="ARBA00023136"/>
    </source>
</evidence>
<evidence type="ECO:0000256" key="11">
    <source>
        <dbReference type="SAM" id="SignalP"/>
    </source>
</evidence>
<feature type="region of interest" description="Disordered" evidence="9">
    <location>
        <begin position="385"/>
        <end position="404"/>
    </location>
</feature>
<feature type="domain" description="RING-type" evidence="12">
    <location>
        <begin position="269"/>
        <end position="310"/>
    </location>
</feature>
<keyword evidence="4 8" id="KW-0863">Zinc-finger</keyword>
<dbReference type="GO" id="GO:0071466">
    <property type="term" value="P:cellular response to xenobiotic stimulus"/>
    <property type="evidence" value="ECO:0007669"/>
    <property type="project" value="Ensembl"/>
</dbReference>
<dbReference type="AlphaFoldDB" id="A0A7M4F1A0"/>
<dbReference type="GeneTree" id="ENSGT00940000161020"/>
<dbReference type="InterPro" id="IPR042712">
    <property type="entry name" value="RNF149_RING-H2"/>
</dbReference>
<evidence type="ECO:0000313" key="14">
    <source>
        <dbReference type="Proteomes" id="UP000594220"/>
    </source>
</evidence>
<evidence type="ECO:0000256" key="6">
    <source>
        <dbReference type="ARBA" id="ARBA00022989"/>
    </source>
</evidence>
<protein>
    <submittedName>
        <fullName evidence="13">Ring finger protein 149</fullName>
    </submittedName>
</protein>
<reference evidence="13" key="2">
    <citation type="submission" date="2025-09" db="UniProtKB">
        <authorList>
            <consortium name="Ensembl"/>
        </authorList>
    </citation>
    <scope>IDENTIFICATION</scope>
</reference>
<dbReference type="Pfam" id="PF02225">
    <property type="entry name" value="PA"/>
    <property type="match status" value="1"/>
</dbReference>
<evidence type="ECO:0000313" key="13">
    <source>
        <dbReference type="Ensembl" id="ENSCPRP00005017997.1"/>
    </source>
</evidence>
<evidence type="ECO:0000256" key="3">
    <source>
        <dbReference type="ARBA" id="ARBA00022723"/>
    </source>
</evidence>
<dbReference type="GO" id="GO:0016020">
    <property type="term" value="C:membrane"/>
    <property type="evidence" value="ECO:0007669"/>
    <property type="project" value="UniProtKB-SubCell"/>
</dbReference>
<dbReference type="InterPro" id="IPR001841">
    <property type="entry name" value="Znf_RING"/>
</dbReference>
<evidence type="ECO:0000256" key="9">
    <source>
        <dbReference type="SAM" id="MobiDB-lite"/>
    </source>
</evidence>
<dbReference type="InterPro" id="IPR013083">
    <property type="entry name" value="Znf_RING/FYVE/PHD"/>
</dbReference>
<comment type="subcellular location">
    <subcellularLocation>
        <location evidence="1">Membrane</location>
        <topology evidence="1">Single-pass membrane protein</topology>
    </subcellularLocation>
</comment>
<dbReference type="Gene3D" id="3.30.40.10">
    <property type="entry name" value="Zinc/RING finger domain, C3HC4 (zinc finger)"/>
    <property type="match status" value="1"/>
</dbReference>
<dbReference type="GO" id="GO:0043409">
    <property type="term" value="P:negative regulation of MAPK cascade"/>
    <property type="evidence" value="ECO:0007669"/>
    <property type="project" value="Ensembl"/>
</dbReference>
<organism evidence="13 14">
    <name type="scientific">Crocodylus porosus</name>
    <name type="common">Saltwater crocodile</name>
    <name type="synonym">Estuarine crocodile</name>
    <dbReference type="NCBI Taxonomy" id="8502"/>
    <lineage>
        <taxon>Eukaryota</taxon>
        <taxon>Metazoa</taxon>
        <taxon>Chordata</taxon>
        <taxon>Craniata</taxon>
        <taxon>Vertebrata</taxon>
        <taxon>Euteleostomi</taxon>
        <taxon>Archelosauria</taxon>
        <taxon>Archosauria</taxon>
        <taxon>Crocodylia</taxon>
        <taxon>Longirostres</taxon>
        <taxon>Crocodylidae</taxon>
        <taxon>Crocodylus</taxon>
    </lineage>
</organism>
<dbReference type="FunFam" id="3.50.30.30:FF:000003">
    <property type="entry name" value="E3 ubiquitin-protein ligase RNF128"/>
    <property type="match status" value="1"/>
</dbReference>
<dbReference type="Ensembl" id="ENSCPRT00005021061.1">
    <property type="protein sequence ID" value="ENSCPRP00005017997.1"/>
    <property type="gene ID" value="ENSCPRG00005012543.1"/>
</dbReference>
<keyword evidence="14" id="KW-1185">Reference proteome</keyword>
<dbReference type="PANTHER" id="PTHR46539">
    <property type="entry name" value="E3 UBIQUITIN-PROTEIN LIGASE ATL42"/>
    <property type="match status" value="1"/>
</dbReference>
<feature type="chain" id="PRO_5029810121" evidence="11">
    <location>
        <begin position="27"/>
        <end position="404"/>
    </location>
</feature>
<dbReference type="CDD" id="cd02122">
    <property type="entry name" value="PA_GRAIL_like"/>
    <property type="match status" value="1"/>
</dbReference>
<keyword evidence="2 10" id="KW-0812">Transmembrane</keyword>
<feature type="region of interest" description="Disordered" evidence="9">
    <location>
        <begin position="44"/>
        <end position="66"/>
    </location>
</feature>
<evidence type="ECO:0000256" key="1">
    <source>
        <dbReference type="ARBA" id="ARBA00004167"/>
    </source>
</evidence>
<dbReference type="OMA" id="MAWRGPE"/>
<reference evidence="13" key="1">
    <citation type="submission" date="2025-08" db="UniProtKB">
        <authorList>
            <consortium name="Ensembl"/>
        </authorList>
    </citation>
    <scope>IDENTIFICATION</scope>
</reference>
<evidence type="ECO:0000256" key="8">
    <source>
        <dbReference type="PROSITE-ProRule" id="PRU00175"/>
    </source>
</evidence>
<dbReference type="SMART" id="SM00184">
    <property type="entry name" value="RING"/>
    <property type="match status" value="1"/>
</dbReference>
<dbReference type="Proteomes" id="UP000594220">
    <property type="component" value="Unplaced"/>
</dbReference>
<gene>
    <name evidence="13" type="primary">RNF149</name>
</gene>
<evidence type="ECO:0000256" key="5">
    <source>
        <dbReference type="ARBA" id="ARBA00022833"/>
    </source>
</evidence>
<name>A0A7M4F1A0_CROPO</name>
<dbReference type="InterPro" id="IPR003137">
    <property type="entry name" value="PA_domain"/>
</dbReference>
<dbReference type="SUPFAM" id="SSF57850">
    <property type="entry name" value="RING/U-box"/>
    <property type="match status" value="1"/>
</dbReference>
<evidence type="ECO:0000259" key="12">
    <source>
        <dbReference type="PROSITE" id="PS50089"/>
    </source>
</evidence>
<evidence type="ECO:0000256" key="2">
    <source>
        <dbReference type="ARBA" id="ARBA00022692"/>
    </source>
</evidence>
<dbReference type="CDD" id="cd16804">
    <property type="entry name" value="RING-H2_RNF149"/>
    <property type="match status" value="1"/>
</dbReference>
<dbReference type="PROSITE" id="PS50089">
    <property type="entry name" value="ZF_RING_2"/>
    <property type="match status" value="1"/>
</dbReference>
<evidence type="ECO:0000256" key="10">
    <source>
        <dbReference type="SAM" id="Phobius"/>
    </source>
</evidence>
<dbReference type="FunFam" id="3.30.40.10:FF:000009">
    <property type="entry name" value="E3 ubiquitin-protein ligase RNF130"/>
    <property type="match status" value="1"/>
</dbReference>
<keyword evidence="6 10" id="KW-1133">Transmembrane helix</keyword>
<dbReference type="Gene3D" id="3.50.30.30">
    <property type="match status" value="1"/>
</dbReference>
<keyword evidence="11" id="KW-0732">Signal</keyword>
<keyword evidence="7 10" id="KW-0472">Membrane</keyword>